<dbReference type="CDD" id="cd00093">
    <property type="entry name" value="HTH_XRE"/>
    <property type="match status" value="1"/>
</dbReference>
<dbReference type="InterPro" id="IPR043917">
    <property type="entry name" value="DUF5753"/>
</dbReference>
<dbReference type="Pfam" id="PF19054">
    <property type="entry name" value="DUF5753"/>
    <property type="match status" value="1"/>
</dbReference>
<comment type="caution">
    <text evidence="2">The sequence shown here is derived from an EMBL/GenBank/DDBJ whole genome shotgun (WGS) entry which is preliminary data.</text>
</comment>
<sequence length="277" mass="30298">MTEPASKPRARDLAKALDELVKQHGGVRATARLIGVAHSTVSQWINLRRVPSVDAVAAALQKLGAPEDARERILALARAVAESSYLTTGLPGVSQQLASMLDNERRAVRIFDWSPLLIPGMLQTSRYARAIFGGGGAEVETRVTMRMGRRDALTRPDPVDLVAVIHVAALMQHIGGSSVMPEQLEHLLKMAELPSVSLHAVADETDFHPGLLGPFIFYEFEDEPSTVHLEHHRSGVFLYGEADVDAYRIAAQEVREVAMSAEDTAALIVEILNSKWR</sequence>
<organism evidence="2 3">
    <name type="scientific">Lentzea kristufekii</name>
    <dbReference type="NCBI Taxonomy" id="3095430"/>
    <lineage>
        <taxon>Bacteria</taxon>
        <taxon>Bacillati</taxon>
        <taxon>Actinomycetota</taxon>
        <taxon>Actinomycetes</taxon>
        <taxon>Pseudonocardiales</taxon>
        <taxon>Pseudonocardiaceae</taxon>
        <taxon>Lentzea</taxon>
    </lineage>
</organism>
<dbReference type="PROSITE" id="PS50943">
    <property type="entry name" value="HTH_CROC1"/>
    <property type="match status" value="1"/>
</dbReference>
<accession>A0ABU4TQ20</accession>
<name>A0ABU4TQ20_9PSEU</name>
<keyword evidence="3" id="KW-1185">Reference proteome</keyword>
<evidence type="ECO:0000313" key="3">
    <source>
        <dbReference type="Proteomes" id="UP001271792"/>
    </source>
</evidence>
<feature type="domain" description="HTH cro/C1-type" evidence="1">
    <location>
        <begin position="31"/>
        <end position="70"/>
    </location>
</feature>
<reference evidence="2 3" key="1">
    <citation type="submission" date="2023-11" db="EMBL/GenBank/DDBJ databases">
        <title>Lentzea sokolovensis, sp. nov., Lentzea kristufkii, sp. nov., and Lentzea miocenensis, sp. nov., rare actinobacteria from Sokolov Coal Basin, Miocene lacustrine sediment, Czech Republic.</title>
        <authorList>
            <person name="Lara A."/>
            <person name="Kotroba L."/>
            <person name="Nouioui I."/>
            <person name="Neumann-Schaal M."/>
            <person name="Mast Y."/>
            <person name="Chronakova A."/>
        </authorList>
    </citation>
    <scope>NUCLEOTIDE SEQUENCE [LARGE SCALE GENOMIC DNA]</scope>
    <source>
        <strain evidence="2 3">BCCO 10_0798</strain>
    </source>
</reference>
<dbReference type="Gene3D" id="1.10.260.40">
    <property type="entry name" value="lambda repressor-like DNA-binding domains"/>
    <property type="match status" value="1"/>
</dbReference>
<protein>
    <submittedName>
        <fullName evidence="2">Helix-turn-helix transcriptional regulator</fullName>
    </submittedName>
</protein>
<gene>
    <name evidence="2" type="ORF">SK571_13435</name>
</gene>
<dbReference type="RefSeq" id="WP_319984361.1">
    <property type="nucleotide sequence ID" value="NZ_JAXAVV010000005.1"/>
</dbReference>
<dbReference type="Proteomes" id="UP001271792">
    <property type="component" value="Unassembled WGS sequence"/>
</dbReference>
<reference evidence="2 3" key="2">
    <citation type="submission" date="2023-11" db="EMBL/GenBank/DDBJ databases">
        <authorList>
            <person name="Lara A.C."/>
            <person name="Chronakova A."/>
        </authorList>
    </citation>
    <scope>NUCLEOTIDE SEQUENCE [LARGE SCALE GENOMIC DNA]</scope>
    <source>
        <strain evidence="2 3">BCCO 10_0798</strain>
    </source>
</reference>
<dbReference type="EMBL" id="JAXAVV010000005">
    <property type="protein sequence ID" value="MDX8050388.1"/>
    <property type="molecule type" value="Genomic_DNA"/>
</dbReference>
<proteinExistence type="predicted"/>
<dbReference type="InterPro" id="IPR001387">
    <property type="entry name" value="Cro/C1-type_HTH"/>
</dbReference>
<evidence type="ECO:0000259" key="1">
    <source>
        <dbReference type="PROSITE" id="PS50943"/>
    </source>
</evidence>
<evidence type="ECO:0000313" key="2">
    <source>
        <dbReference type="EMBL" id="MDX8050388.1"/>
    </source>
</evidence>
<dbReference type="InterPro" id="IPR010982">
    <property type="entry name" value="Lambda_DNA-bd_dom_sf"/>
</dbReference>